<gene>
    <name evidence="1" type="ORF">BPS26883_05312</name>
</gene>
<name>A0A6P2PKE4_9BURK</name>
<protein>
    <submittedName>
        <fullName evidence="1">Thiamine monophosphate kinase</fullName>
    </submittedName>
</protein>
<dbReference type="SUPFAM" id="SSF56042">
    <property type="entry name" value="PurM C-terminal domain-like"/>
    <property type="match status" value="1"/>
</dbReference>
<proteinExistence type="predicted"/>
<organism evidence="1 2">
    <name type="scientific">Burkholderia pseudomultivorans</name>
    <dbReference type="NCBI Taxonomy" id="1207504"/>
    <lineage>
        <taxon>Bacteria</taxon>
        <taxon>Pseudomonadati</taxon>
        <taxon>Pseudomonadota</taxon>
        <taxon>Betaproteobacteria</taxon>
        <taxon>Burkholderiales</taxon>
        <taxon>Burkholderiaceae</taxon>
        <taxon>Burkholderia</taxon>
        <taxon>Burkholderia cepacia complex</taxon>
    </lineage>
</organism>
<dbReference type="GO" id="GO:0016301">
    <property type="term" value="F:kinase activity"/>
    <property type="evidence" value="ECO:0007669"/>
    <property type="project" value="UniProtKB-KW"/>
</dbReference>
<dbReference type="Proteomes" id="UP000494162">
    <property type="component" value="Unassembled WGS sequence"/>
</dbReference>
<dbReference type="Gene3D" id="3.90.650.10">
    <property type="entry name" value="PurM-like C-terminal domain"/>
    <property type="match status" value="1"/>
</dbReference>
<sequence length="101" mass="10377">MRAEIDADAVPRSAALATLPPDVQRRCTLAGGDDYELCFTAPAAARAAVEAAGAQAGVAVTRIGTIRALSAPSERPAIAWRDAAGAPLALTLHGFDHFHAD</sequence>
<accession>A0A6P2PKE4</accession>
<dbReference type="AlphaFoldDB" id="A0A6P2PKE4"/>
<dbReference type="InterPro" id="IPR036676">
    <property type="entry name" value="PurM-like_C_sf"/>
</dbReference>
<evidence type="ECO:0000313" key="2">
    <source>
        <dbReference type="Proteomes" id="UP000494162"/>
    </source>
</evidence>
<reference evidence="1 2" key="1">
    <citation type="submission" date="2019-09" db="EMBL/GenBank/DDBJ databases">
        <authorList>
            <person name="Depoorter E."/>
        </authorList>
    </citation>
    <scope>NUCLEOTIDE SEQUENCE [LARGE SCALE GENOMIC DNA]</scope>
    <source>
        <strain evidence="1">LMG 26883</strain>
    </source>
</reference>
<keyword evidence="1" id="KW-0808">Transferase</keyword>
<evidence type="ECO:0000313" key="1">
    <source>
        <dbReference type="EMBL" id="VWC09758.1"/>
    </source>
</evidence>
<keyword evidence="1" id="KW-0418">Kinase</keyword>
<dbReference type="EMBL" id="CABVPP010000053">
    <property type="protein sequence ID" value="VWC09758.1"/>
    <property type="molecule type" value="Genomic_DNA"/>
</dbReference>